<dbReference type="Proteomes" id="UP001224622">
    <property type="component" value="Unassembled WGS sequence"/>
</dbReference>
<dbReference type="Gene3D" id="1.10.30.50">
    <property type="match status" value="1"/>
</dbReference>
<sequence length="302" mass="34398">MKYIDRNNVTAPAVLAENDSKAANERAKVRAHYGNPNCDTYKFRAYKDVEVLNALNELFSNKCAYCGSFYRATSPTDIEHFRPKGRVSGVTGHKGYWWLASTWGNLLPSCILCNREQYNELFDITTANLNLACIKSGKVDHFPLAGPYRATKENDDIEREDPLLIDPTQRDPALYLTWRKINNSYVIVPLHQSGVTIPYARTSIQVYGLNRWPLVESRTAAALEIEVAAQLLASQLSRAIESDPALLPVLMPTIEDYVREFVRKKENPAQFAGMIEYLVDRELGKMFNQLQILKERYNNLTQ</sequence>
<comment type="caution">
    <text evidence="1">The sequence shown here is derived from an EMBL/GenBank/DDBJ whole genome shotgun (WGS) entry which is preliminary data.</text>
</comment>
<organism evidence="1 2">
    <name type="scientific">Serratia fonticola</name>
    <dbReference type="NCBI Taxonomy" id="47917"/>
    <lineage>
        <taxon>Bacteria</taxon>
        <taxon>Pseudomonadati</taxon>
        <taxon>Pseudomonadota</taxon>
        <taxon>Gammaproteobacteria</taxon>
        <taxon>Enterobacterales</taxon>
        <taxon>Yersiniaceae</taxon>
        <taxon>Serratia</taxon>
    </lineage>
</organism>
<dbReference type="InterPro" id="IPR003615">
    <property type="entry name" value="HNH_nuc"/>
</dbReference>
<accession>A0AAJ1YCD4</accession>
<dbReference type="CDD" id="cd00085">
    <property type="entry name" value="HNHc"/>
    <property type="match status" value="1"/>
</dbReference>
<proteinExistence type="predicted"/>
<gene>
    <name evidence="1" type="ORF">RDT67_13555</name>
</gene>
<reference evidence="1" key="1">
    <citation type="submission" date="2023-08" db="EMBL/GenBank/DDBJ databases">
        <title>The Comparative Genomic Analysis of Yersiniaceae from Polar Regions.</title>
        <authorList>
            <person name="Goncharov A."/>
            <person name="Aslanov B."/>
            <person name="Kolodzhieva V."/>
            <person name="Azarov D."/>
            <person name="Mochov A."/>
            <person name="Lebedeva E."/>
        </authorList>
    </citation>
    <scope>NUCLEOTIDE SEQUENCE</scope>
    <source>
        <strain evidence="1">Vf</strain>
    </source>
</reference>
<evidence type="ECO:0008006" key="3">
    <source>
        <dbReference type="Google" id="ProtNLM"/>
    </source>
</evidence>
<protein>
    <recommendedName>
        <fullName evidence="3">HNH nuclease domain-containing protein</fullName>
    </recommendedName>
</protein>
<dbReference type="RefSeq" id="WP_309047643.1">
    <property type="nucleotide sequence ID" value="NZ_JAVIGA010000013.1"/>
</dbReference>
<evidence type="ECO:0000313" key="1">
    <source>
        <dbReference type="EMBL" id="MDQ9127454.1"/>
    </source>
</evidence>
<dbReference type="AlphaFoldDB" id="A0AAJ1YCD4"/>
<name>A0AAJ1YCD4_SERFO</name>
<dbReference type="EMBL" id="JAVIGA010000013">
    <property type="protein sequence ID" value="MDQ9127454.1"/>
    <property type="molecule type" value="Genomic_DNA"/>
</dbReference>
<evidence type="ECO:0000313" key="2">
    <source>
        <dbReference type="Proteomes" id="UP001224622"/>
    </source>
</evidence>